<protein>
    <recommendedName>
        <fullName evidence="5">Phosphoenolpyruvate guanylyltransferase</fullName>
        <shortName evidence="5">PEP guanylyltransferase</shortName>
        <ecNumber evidence="5">2.7.7.105</ecNumber>
    </recommendedName>
</protein>
<keyword evidence="7" id="KW-1185">Reference proteome</keyword>
<dbReference type="InterPro" id="IPR002835">
    <property type="entry name" value="CofC"/>
</dbReference>
<dbReference type="Pfam" id="PF01983">
    <property type="entry name" value="CofC"/>
    <property type="match status" value="1"/>
</dbReference>
<name>A0ABT7SAK5_9CELL</name>
<comment type="function">
    <text evidence="5">Guanylyltransferase that catalyzes the activation of phosphoenolpyruvate (PEP) as enolpyruvoyl-2-diphospho-5'-guanosine, via the condensation of PEP with GTP. It is involved in the biosynthesis of coenzyme F420, a hydride carrier cofactor.</text>
</comment>
<evidence type="ECO:0000256" key="1">
    <source>
        <dbReference type="ARBA" id="ARBA00022679"/>
    </source>
</evidence>
<dbReference type="GO" id="GO:0043814">
    <property type="term" value="F:phospholactate guanylyltransferase activity"/>
    <property type="evidence" value="ECO:0007669"/>
    <property type="project" value="UniProtKB-EC"/>
</dbReference>
<feature type="binding site" evidence="5">
    <location>
        <position position="164"/>
    </location>
    <ligand>
        <name>phosphoenolpyruvate</name>
        <dbReference type="ChEBI" id="CHEBI:58702"/>
    </ligand>
</feature>
<dbReference type="SUPFAM" id="SSF53448">
    <property type="entry name" value="Nucleotide-diphospho-sugar transferases"/>
    <property type="match status" value="1"/>
</dbReference>
<gene>
    <name evidence="6" type="primary">cofC</name>
    <name evidence="5" type="synonym">fbiD</name>
    <name evidence="6" type="ORF">QRT05_15100</name>
</gene>
<dbReference type="NCBIfam" id="TIGR03552">
    <property type="entry name" value="F420_cofC"/>
    <property type="match status" value="1"/>
</dbReference>
<evidence type="ECO:0000256" key="5">
    <source>
        <dbReference type="HAMAP-Rule" id="MF_02114"/>
    </source>
</evidence>
<feature type="binding site" evidence="5">
    <location>
        <position position="145"/>
    </location>
    <ligand>
        <name>phosphoenolpyruvate</name>
        <dbReference type="ChEBI" id="CHEBI:58702"/>
    </ligand>
</feature>
<proteinExistence type="inferred from homology"/>
<keyword evidence="1 5" id="KW-0808">Transferase</keyword>
<accession>A0ABT7SAK5</accession>
<dbReference type="Proteomes" id="UP001321453">
    <property type="component" value="Unassembled WGS sequence"/>
</dbReference>
<dbReference type="HAMAP" id="MF_02114">
    <property type="entry name" value="CofC"/>
    <property type="match status" value="1"/>
</dbReference>
<comment type="caution">
    <text evidence="6">The sequence shown here is derived from an EMBL/GenBank/DDBJ whole genome shotgun (WGS) entry which is preliminary data.</text>
</comment>
<dbReference type="PANTHER" id="PTHR40392">
    <property type="entry name" value="2-PHOSPHO-L-LACTATE GUANYLYLTRANSFERASE"/>
    <property type="match status" value="1"/>
</dbReference>
<evidence type="ECO:0000256" key="4">
    <source>
        <dbReference type="ARBA" id="ARBA00023134"/>
    </source>
</evidence>
<dbReference type="Gene3D" id="3.90.550.10">
    <property type="entry name" value="Spore Coat Polysaccharide Biosynthesis Protein SpsA, Chain A"/>
    <property type="match status" value="1"/>
</dbReference>
<sequence>MTSIERAVPWVVVVPVKVATEGKSRLAGVLDERVRAALVRAMALDTVDAALAASHVRRVLVVTADPALSGSSFGVVPEPARTSRPPLDAAVLAGVAAARAAAPGVAVAALLGDLPALQPADLDAALALAATVPRGFVADAEGTGTTLLTALGAVDPVPHFGTGSAAAHAAAGHVRLDVPLASSVRRDVDLPADLEALEATRVGRRTAALLARLLG</sequence>
<keyword evidence="4 5" id="KW-0342">GTP-binding</keyword>
<dbReference type="EMBL" id="JAUCGR010000004">
    <property type="protein sequence ID" value="MDM7832662.1"/>
    <property type="molecule type" value="Genomic_DNA"/>
</dbReference>
<comment type="similarity">
    <text evidence="5">Belongs to the CofC family.</text>
</comment>
<reference evidence="6 7" key="1">
    <citation type="submission" date="2023-06" db="EMBL/GenBank/DDBJ databases">
        <title>Cellulomonas sp. MW9 Whole genome sequence.</title>
        <authorList>
            <person name="Park S."/>
        </authorList>
    </citation>
    <scope>NUCLEOTIDE SEQUENCE [LARGE SCALE GENOMIC DNA]</scope>
    <source>
        <strain evidence="6 7">MW9</strain>
    </source>
</reference>
<dbReference type="RefSeq" id="WP_289448164.1">
    <property type="nucleotide sequence ID" value="NZ_JAUCGR010000004.1"/>
</dbReference>
<keyword evidence="3 5" id="KW-0547">Nucleotide-binding</keyword>
<organism evidence="6 7">
    <name type="scientific">Cellulomonas edaphi</name>
    <dbReference type="NCBI Taxonomy" id="3053468"/>
    <lineage>
        <taxon>Bacteria</taxon>
        <taxon>Bacillati</taxon>
        <taxon>Actinomycetota</taxon>
        <taxon>Actinomycetes</taxon>
        <taxon>Micrococcales</taxon>
        <taxon>Cellulomonadaceae</taxon>
        <taxon>Cellulomonas</taxon>
    </lineage>
</organism>
<evidence type="ECO:0000313" key="7">
    <source>
        <dbReference type="Proteomes" id="UP001321453"/>
    </source>
</evidence>
<comment type="catalytic activity">
    <reaction evidence="5">
        <text>phosphoenolpyruvate + GTP + H(+) = enolpyruvoyl-2-diphospho-5'-guanosine + diphosphate</text>
        <dbReference type="Rhea" id="RHEA:30519"/>
        <dbReference type="ChEBI" id="CHEBI:15378"/>
        <dbReference type="ChEBI" id="CHEBI:33019"/>
        <dbReference type="ChEBI" id="CHEBI:37565"/>
        <dbReference type="ChEBI" id="CHEBI:58702"/>
        <dbReference type="ChEBI" id="CHEBI:143701"/>
        <dbReference type="EC" id="2.7.7.105"/>
    </reaction>
</comment>
<evidence type="ECO:0000313" key="6">
    <source>
        <dbReference type="EMBL" id="MDM7832662.1"/>
    </source>
</evidence>
<dbReference type="InterPro" id="IPR029044">
    <property type="entry name" value="Nucleotide-diphossugar_trans"/>
</dbReference>
<dbReference type="PANTHER" id="PTHR40392:SF1">
    <property type="entry name" value="2-PHOSPHO-L-LACTATE GUANYLYLTRANSFERASE"/>
    <property type="match status" value="1"/>
</dbReference>
<comment type="pathway">
    <text evidence="5">Cofactor biosynthesis; coenzyme F420 biosynthesis.</text>
</comment>
<feature type="binding site" evidence="5">
    <location>
        <position position="161"/>
    </location>
    <ligand>
        <name>phosphoenolpyruvate</name>
        <dbReference type="ChEBI" id="CHEBI:58702"/>
    </ligand>
</feature>
<dbReference type="EC" id="2.7.7.105" evidence="5"/>
<evidence type="ECO:0000256" key="3">
    <source>
        <dbReference type="ARBA" id="ARBA00022741"/>
    </source>
</evidence>
<keyword evidence="2 5" id="KW-0548">Nucleotidyltransferase</keyword>
<evidence type="ECO:0000256" key="2">
    <source>
        <dbReference type="ARBA" id="ARBA00022695"/>
    </source>
</evidence>